<dbReference type="InterPro" id="IPR058534">
    <property type="entry name" value="YjdF"/>
</dbReference>
<feature type="transmembrane region" description="Helical" evidence="1">
    <location>
        <begin position="135"/>
        <end position="155"/>
    </location>
</feature>
<dbReference type="AlphaFoldDB" id="A0A1G4S0D8"/>
<accession>A0A1G4S0D8</accession>
<keyword evidence="3" id="KW-1185">Reference proteome</keyword>
<keyword evidence="1" id="KW-1133">Transmembrane helix</keyword>
<dbReference type="PIRSF" id="PIRSF020606">
    <property type="entry name" value="UCP020606"/>
    <property type="match status" value="1"/>
</dbReference>
<evidence type="ECO:0000256" key="1">
    <source>
        <dbReference type="SAM" id="Phobius"/>
    </source>
</evidence>
<evidence type="ECO:0000313" key="2">
    <source>
        <dbReference type="EMBL" id="SCW62471.1"/>
    </source>
</evidence>
<organism evidence="2 3">
    <name type="scientific">Paenibacillus tianmuensis</name>
    <dbReference type="NCBI Taxonomy" id="624147"/>
    <lineage>
        <taxon>Bacteria</taxon>
        <taxon>Bacillati</taxon>
        <taxon>Bacillota</taxon>
        <taxon>Bacilli</taxon>
        <taxon>Bacillales</taxon>
        <taxon>Paenibacillaceae</taxon>
        <taxon>Paenibacillus</taxon>
    </lineage>
</organism>
<protein>
    <submittedName>
        <fullName evidence="2">Putative membrane protein</fullName>
    </submittedName>
</protein>
<dbReference type="RefSeq" id="WP_090673195.1">
    <property type="nucleotide sequence ID" value="NZ_FMTT01000021.1"/>
</dbReference>
<dbReference type="Proteomes" id="UP000198601">
    <property type="component" value="Unassembled WGS sequence"/>
</dbReference>
<evidence type="ECO:0000313" key="3">
    <source>
        <dbReference type="Proteomes" id="UP000198601"/>
    </source>
</evidence>
<dbReference type="STRING" id="624147.SAMN04487970_102170"/>
<name>A0A1G4S0D8_9BACL</name>
<feature type="transmembrane region" description="Helical" evidence="1">
    <location>
        <begin position="14"/>
        <end position="32"/>
    </location>
</feature>
<feature type="transmembrane region" description="Helical" evidence="1">
    <location>
        <begin position="187"/>
        <end position="205"/>
    </location>
</feature>
<reference evidence="3" key="1">
    <citation type="submission" date="2016-10" db="EMBL/GenBank/DDBJ databases">
        <authorList>
            <person name="Varghese N."/>
            <person name="Submissions S."/>
        </authorList>
    </citation>
    <scope>NUCLEOTIDE SEQUENCE [LARGE SCALE GENOMIC DNA]</scope>
    <source>
        <strain evidence="3">CGMCC 1.8946</strain>
    </source>
</reference>
<sequence>MNATKSLAATTKPAFPVFVLLAYGVFWAWMAIAPASRFDWLLENLLVFLCVGVLIGTYRWFPLSHSSYVGIALFLALHTYGSHGSYGATPIDPLLQLLFGGGRLPYDRLVHLAYGVMLAGPIREALMRLAGLRGFAADALAVAVVLATGAFYELIEMWVAGLVAPEMGALFLGSQGDPWDAQHDMELELFGAAAVLGMGALLRRFNLFAK</sequence>
<keyword evidence="1" id="KW-0472">Membrane</keyword>
<dbReference type="InterPro" id="IPR014509">
    <property type="entry name" value="YjdF-like"/>
</dbReference>
<proteinExistence type="predicted"/>
<gene>
    <name evidence="2" type="ORF">SAMN04487970_102170</name>
</gene>
<keyword evidence="1" id="KW-0812">Transmembrane</keyword>
<feature type="transmembrane region" description="Helical" evidence="1">
    <location>
        <begin position="109"/>
        <end position="126"/>
    </location>
</feature>
<feature type="transmembrane region" description="Helical" evidence="1">
    <location>
        <begin position="44"/>
        <end position="61"/>
    </location>
</feature>
<dbReference type="OrthoDB" id="9786473at2"/>
<dbReference type="EMBL" id="FMTT01000021">
    <property type="protein sequence ID" value="SCW62471.1"/>
    <property type="molecule type" value="Genomic_DNA"/>
</dbReference>
<dbReference type="Pfam" id="PF09997">
    <property type="entry name" value="DUF2238"/>
    <property type="match status" value="1"/>
</dbReference>
<feature type="transmembrane region" description="Helical" evidence="1">
    <location>
        <begin position="68"/>
        <end position="89"/>
    </location>
</feature>